<sequence>MSEIVDPRYALRKRIRASVEGALQRCDEREQRTRRSRCRRQFCSVCEDFISGTQNEVMKHMDTCIRVPSSDVKRDPHLMSMNGLDNDVFVPLDFLKEETLDLLLLNRETKMKY</sequence>
<dbReference type="AlphaFoldDB" id="A0A0K2T2X0"/>
<accession>A0A0K2T2X0</accession>
<name>A0A0K2T2X0_LEPSM</name>
<dbReference type="OrthoDB" id="6270329at2759"/>
<dbReference type="EMBL" id="HACA01003002">
    <property type="protein sequence ID" value="CDW20363.1"/>
    <property type="molecule type" value="Transcribed_RNA"/>
</dbReference>
<proteinExistence type="predicted"/>
<evidence type="ECO:0000313" key="1">
    <source>
        <dbReference type="EMBL" id="CDW20363.1"/>
    </source>
</evidence>
<protein>
    <submittedName>
        <fullName evidence="1">Uncharacterized protein</fullName>
    </submittedName>
</protein>
<organism evidence="1">
    <name type="scientific">Lepeophtheirus salmonis</name>
    <name type="common">Salmon louse</name>
    <name type="synonym">Caligus salmonis</name>
    <dbReference type="NCBI Taxonomy" id="72036"/>
    <lineage>
        <taxon>Eukaryota</taxon>
        <taxon>Metazoa</taxon>
        <taxon>Ecdysozoa</taxon>
        <taxon>Arthropoda</taxon>
        <taxon>Crustacea</taxon>
        <taxon>Multicrustacea</taxon>
        <taxon>Hexanauplia</taxon>
        <taxon>Copepoda</taxon>
        <taxon>Siphonostomatoida</taxon>
        <taxon>Caligidae</taxon>
        <taxon>Lepeophtheirus</taxon>
    </lineage>
</organism>
<reference evidence="1" key="1">
    <citation type="submission" date="2014-05" db="EMBL/GenBank/DDBJ databases">
        <authorList>
            <person name="Chronopoulou M."/>
        </authorList>
    </citation>
    <scope>NUCLEOTIDE SEQUENCE</scope>
    <source>
        <tissue evidence="1">Whole organism</tissue>
    </source>
</reference>